<dbReference type="OrthoDB" id="5491415at2"/>
<evidence type="ECO:0000259" key="5">
    <source>
        <dbReference type="Pfam" id="PF02668"/>
    </source>
</evidence>
<dbReference type="SUPFAM" id="SSF51197">
    <property type="entry name" value="Clavaminate synthase-like"/>
    <property type="match status" value="1"/>
</dbReference>
<gene>
    <name evidence="6" type="ORF">EXY23_06575</name>
</gene>
<dbReference type="Gene3D" id="3.60.130.10">
    <property type="entry name" value="Clavaminate synthase-like"/>
    <property type="match status" value="1"/>
</dbReference>
<sequence length="382" mass="42198">MGGHSWALLDMSAGQSSSLPVRLEGDVARGRERPEAVAREEIQAMSDHAPVTDVSAWRGAEIAADPGWTGTLTAAEVEDLAAALRDVQARGLATTAISRADVPLPVLAPRLAGWLREARDGRGFFVLRGLPADRFTEAEREAIFWVIGTHLGTAVSQNSHGELLGHVFDQGRTYGAPNTRGYQTRARLDFHTDRCDLVGLLCQRRARAGGLSSVVSTMAVHNEILRTRPDLLPILYRGFPYAEREAADNPDGVTPHPIPVFSRHAGVLSCRFIRNPIETGARRRGVPLTAPEWEALELMSSLSAREDLRLDMMLEPGDMQFCNNYVTTHARTEFEDWPEPERRRLMVRLWLTMQPRRPLAPGFGEHDGIPARLTPETAPMPA</sequence>
<dbReference type="Pfam" id="PF02668">
    <property type="entry name" value="TauD"/>
    <property type="match status" value="1"/>
</dbReference>
<keyword evidence="7" id="KW-1185">Reference proteome</keyword>
<feature type="domain" description="TauD/TfdA-like" evidence="5">
    <location>
        <begin position="97"/>
        <end position="350"/>
    </location>
</feature>
<protein>
    <submittedName>
        <fullName evidence="6">TauD/TfdA family dioxygenase</fullName>
    </submittedName>
</protein>
<dbReference type="InterPro" id="IPR003819">
    <property type="entry name" value="TauD/TfdA-like"/>
</dbReference>
<accession>A0A4R4DV45</accession>
<evidence type="ECO:0000256" key="3">
    <source>
        <dbReference type="ARBA" id="ARBA00023194"/>
    </source>
</evidence>
<dbReference type="InterPro" id="IPR050411">
    <property type="entry name" value="AlphaKG_dependent_hydroxylases"/>
</dbReference>
<keyword evidence="6" id="KW-0223">Dioxygenase</keyword>
<dbReference type="PANTHER" id="PTHR10696:SF56">
    <property type="entry name" value="TAUD_TFDA-LIKE DOMAIN-CONTAINING PROTEIN"/>
    <property type="match status" value="1"/>
</dbReference>
<keyword evidence="3" id="KW-0045">Antibiotic biosynthesis</keyword>
<evidence type="ECO:0000313" key="6">
    <source>
        <dbReference type="EMBL" id="TCZ64310.1"/>
    </source>
</evidence>
<proteinExistence type="predicted"/>
<comment type="caution">
    <text evidence="6">The sequence shown here is derived from an EMBL/GenBank/DDBJ whole genome shotgun (WGS) entry which is preliminary data.</text>
</comment>
<dbReference type="InterPro" id="IPR042098">
    <property type="entry name" value="TauD-like_sf"/>
</dbReference>
<evidence type="ECO:0000313" key="7">
    <source>
        <dbReference type="Proteomes" id="UP000295023"/>
    </source>
</evidence>
<name>A0A4R4DV45_9PROT</name>
<keyword evidence="2" id="KW-0560">Oxidoreductase</keyword>
<reference evidence="6 7" key="1">
    <citation type="submission" date="2019-03" db="EMBL/GenBank/DDBJ databases">
        <title>Paracraurococcus aquatilis NE82 genome sequence.</title>
        <authorList>
            <person name="Zhao Y."/>
            <person name="Du Z."/>
        </authorList>
    </citation>
    <scope>NUCLEOTIDE SEQUENCE [LARGE SCALE GENOMIC DNA]</scope>
    <source>
        <strain evidence="6 7">NE82</strain>
    </source>
</reference>
<evidence type="ECO:0000256" key="1">
    <source>
        <dbReference type="ARBA" id="ARBA00001954"/>
    </source>
</evidence>
<dbReference type="EMBL" id="SKBM01000005">
    <property type="protein sequence ID" value="TCZ64310.1"/>
    <property type="molecule type" value="Genomic_DNA"/>
</dbReference>
<dbReference type="AlphaFoldDB" id="A0A4R4DV45"/>
<evidence type="ECO:0000256" key="4">
    <source>
        <dbReference type="SAM" id="MobiDB-lite"/>
    </source>
</evidence>
<dbReference type="GO" id="GO:0016706">
    <property type="term" value="F:2-oxoglutarate-dependent dioxygenase activity"/>
    <property type="evidence" value="ECO:0007669"/>
    <property type="project" value="UniProtKB-ARBA"/>
</dbReference>
<evidence type="ECO:0000256" key="2">
    <source>
        <dbReference type="ARBA" id="ARBA00023002"/>
    </source>
</evidence>
<dbReference type="GO" id="GO:0017000">
    <property type="term" value="P:antibiotic biosynthetic process"/>
    <property type="evidence" value="ECO:0007669"/>
    <property type="project" value="UniProtKB-KW"/>
</dbReference>
<organism evidence="6 7">
    <name type="scientific">Roseicella aquatilis</name>
    <dbReference type="NCBI Taxonomy" id="2527868"/>
    <lineage>
        <taxon>Bacteria</taxon>
        <taxon>Pseudomonadati</taxon>
        <taxon>Pseudomonadota</taxon>
        <taxon>Alphaproteobacteria</taxon>
        <taxon>Acetobacterales</taxon>
        <taxon>Roseomonadaceae</taxon>
        <taxon>Roseicella</taxon>
    </lineage>
</organism>
<dbReference type="PANTHER" id="PTHR10696">
    <property type="entry name" value="GAMMA-BUTYROBETAINE HYDROXYLASE-RELATED"/>
    <property type="match status" value="1"/>
</dbReference>
<comment type="cofactor">
    <cofactor evidence="1">
        <name>Fe(2+)</name>
        <dbReference type="ChEBI" id="CHEBI:29033"/>
    </cofactor>
</comment>
<dbReference type="Proteomes" id="UP000295023">
    <property type="component" value="Unassembled WGS sequence"/>
</dbReference>
<feature type="region of interest" description="Disordered" evidence="4">
    <location>
        <begin position="361"/>
        <end position="382"/>
    </location>
</feature>